<evidence type="ECO:0000259" key="4">
    <source>
        <dbReference type="Pfam" id="PF07589"/>
    </source>
</evidence>
<dbReference type="Proteomes" id="UP001627408">
    <property type="component" value="Unassembled WGS sequence"/>
</dbReference>
<dbReference type="InterPro" id="IPR013424">
    <property type="entry name" value="Ice-binding_C"/>
</dbReference>
<dbReference type="InterPro" id="IPR022472">
    <property type="entry name" value="VPLPA-CTERM"/>
</dbReference>
<dbReference type="Gene3D" id="2.60.120.260">
    <property type="entry name" value="Galactose-binding domain-like"/>
    <property type="match status" value="1"/>
</dbReference>
<evidence type="ECO:0000313" key="5">
    <source>
        <dbReference type="EMBL" id="MFL4472041.1"/>
    </source>
</evidence>
<feature type="chain" id="PRO_5045538434" evidence="2">
    <location>
        <begin position="22"/>
        <end position="210"/>
    </location>
</feature>
<evidence type="ECO:0000259" key="3">
    <source>
        <dbReference type="Pfam" id="PF04862"/>
    </source>
</evidence>
<sequence>MKRHLISLVAALTLSASAAQAITIVNAGFEDPAGSGLLSFSPSVPLPGWTVISGDVETVDAGAFWAPSEGSRSLDLNGLNPGAIRQTLSGFQVGSTYELLFDMGGNFYSGAFSQIANASIGSASQDFTYTLEPGDTRGNFTWKEMSLQFTASATSQDLTFTQVSLALGAGAALDNVRVNLVGVPAIPVPATLPLLLAGVGAFAWMRRRKG</sequence>
<gene>
    <name evidence="5" type="ORF">ACERZ8_19955</name>
</gene>
<dbReference type="InterPro" id="IPR006946">
    <property type="entry name" value="DGR2-like_dom"/>
</dbReference>
<keyword evidence="1" id="KW-0812">Transmembrane</keyword>
<feature type="signal peptide" evidence="2">
    <location>
        <begin position="1"/>
        <end position="21"/>
    </location>
</feature>
<keyword evidence="1" id="KW-0472">Membrane</keyword>
<feature type="transmembrane region" description="Helical" evidence="1">
    <location>
        <begin position="186"/>
        <end position="205"/>
    </location>
</feature>
<feature type="domain" description="DUF642" evidence="3">
    <location>
        <begin position="43"/>
        <end position="178"/>
    </location>
</feature>
<keyword evidence="6" id="KW-1185">Reference proteome</keyword>
<accession>A0ABW8UYA6</accession>
<dbReference type="RefSeq" id="WP_407593918.1">
    <property type="nucleotide sequence ID" value="NZ_JBHDIY010000002.1"/>
</dbReference>
<dbReference type="NCBIfam" id="TIGR03370">
    <property type="entry name" value="VPLPA-CTERM"/>
    <property type="match status" value="1"/>
</dbReference>
<organism evidence="5 6">
    <name type="scientific">Tateyamaria armeniaca</name>
    <dbReference type="NCBI Taxonomy" id="2518930"/>
    <lineage>
        <taxon>Bacteria</taxon>
        <taxon>Pseudomonadati</taxon>
        <taxon>Pseudomonadota</taxon>
        <taxon>Alphaproteobacteria</taxon>
        <taxon>Rhodobacterales</taxon>
        <taxon>Roseobacteraceae</taxon>
        <taxon>Tateyamaria</taxon>
    </lineage>
</organism>
<protein>
    <submittedName>
        <fullName evidence="5">DUF642 domain-containing protein</fullName>
    </submittedName>
</protein>
<feature type="domain" description="Ice-binding protein C-terminal" evidence="4">
    <location>
        <begin position="185"/>
        <end position="209"/>
    </location>
</feature>
<proteinExistence type="predicted"/>
<evidence type="ECO:0000256" key="2">
    <source>
        <dbReference type="SAM" id="SignalP"/>
    </source>
</evidence>
<dbReference type="Pfam" id="PF07589">
    <property type="entry name" value="PEP-CTERM"/>
    <property type="match status" value="1"/>
</dbReference>
<keyword evidence="2" id="KW-0732">Signal</keyword>
<evidence type="ECO:0000256" key="1">
    <source>
        <dbReference type="SAM" id="Phobius"/>
    </source>
</evidence>
<evidence type="ECO:0000313" key="6">
    <source>
        <dbReference type="Proteomes" id="UP001627408"/>
    </source>
</evidence>
<keyword evidence="1" id="KW-1133">Transmembrane helix</keyword>
<dbReference type="EMBL" id="JBHDIY010000002">
    <property type="protein sequence ID" value="MFL4472041.1"/>
    <property type="molecule type" value="Genomic_DNA"/>
</dbReference>
<comment type="caution">
    <text evidence="5">The sequence shown here is derived from an EMBL/GenBank/DDBJ whole genome shotgun (WGS) entry which is preliminary data.</text>
</comment>
<name>A0ABW8UYA6_9RHOB</name>
<dbReference type="Pfam" id="PF04862">
    <property type="entry name" value="DUF642"/>
    <property type="match status" value="1"/>
</dbReference>
<reference evidence="5 6" key="1">
    <citation type="submission" date="2024-08" db="EMBL/GenBank/DDBJ databases">
        <title>Tateyamaria sp. nov., isolated from marine algae.</title>
        <authorList>
            <person name="Choi B.J."/>
            <person name="Kim J.M."/>
            <person name="Lee J.K."/>
            <person name="Choi D.G."/>
            <person name="Bayburt H."/>
            <person name="Baek J.H."/>
            <person name="Han D.M."/>
            <person name="Jeon C.O."/>
        </authorList>
    </citation>
    <scope>NUCLEOTIDE SEQUENCE [LARGE SCALE GENOMIC DNA]</scope>
    <source>
        <strain evidence="5 6">KMU-156</strain>
    </source>
</reference>
<dbReference type="NCBIfam" id="TIGR02595">
    <property type="entry name" value="PEP_CTERM"/>
    <property type="match status" value="1"/>
</dbReference>